<dbReference type="AlphaFoldDB" id="A0A7W6ZNR6"/>
<dbReference type="Proteomes" id="UP000543836">
    <property type="component" value="Unassembled WGS sequence"/>
</dbReference>
<dbReference type="Pfam" id="PF01850">
    <property type="entry name" value="PIN"/>
    <property type="match status" value="1"/>
</dbReference>
<proteinExistence type="predicted"/>
<evidence type="ECO:0000313" key="2">
    <source>
        <dbReference type="EMBL" id="MBB4565916.1"/>
    </source>
</evidence>
<dbReference type="RefSeq" id="WP_037135174.1">
    <property type="nucleotide sequence ID" value="NZ_JACIIG010000001.1"/>
</dbReference>
<name>A0A7W6ZNR6_9HYPH</name>
<dbReference type="EMBL" id="JACIIG010000001">
    <property type="protein sequence ID" value="MBB4565916.1"/>
    <property type="molecule type" value="Genomic_DNA"/>
</dbReference>
<keyword evidence="3" id="KW-1185">Reference proteome</keyword>
<protein>
    <submittedName>
        <fullName evidence="2">Ribonuclease VapC</fullName>
        <ecNumber evidence="2">3.1.-.-</ecNumber>
    </submittedName>
</protein>
<comment type="caution">
    <text evidence="2">The sequence shown here is derived from an EMBL/GenBank/DDBJ whole genome shotgun (WGS) entry which is preliminary data.</text>
</comment>
<dbReference type="InterPro" id="IPR002716">
    <property type="entry name" value="PIN_dom"/>
</dbReference>
<evidence type="ECO:0000259" key="1">
    <source>
        <dbReference type="Pfam" id="PF01850"/>
    </source>
</evidence>
<feature type="domain" description="PIN" evidence="1">
    <location>
        <begin position="2"/>
        <end position="135"/>
    </location>
</feature>
<dbReference type="GO" id="GO:0016787">
    <property type="term" value="F:hydrolase activity"/>
    <property type="evidence" value="ECO:0007669"/>
    <property type="project" value="UniProtKB-KW"/>
</dbReference>
<accession>A0A7W6ZNR6</accession>
<dbReference type="SUPFAM" id="SSF88723">
    <property type="entry name" value="PIN domain-like"/>
    <property type="match status" value="1"/>
</dbReference>
<dbReference type="InterPro" id="IPR029060">
    <property type="entry name" value="PIN-like_dom_sf"/>
</dbReference>
<reference evidence="2 3" key="1">
    <citation type="submission" date="2020-08" db="EMBL/GenBank/DDBJ databases">
        <title>Genomic Encyclopedia of Type Strains, Phase IV (KMG-V): Genome sequencing to study the core and pangenomes of soil and plant-associated prokaryotes.</title>
        <authorList>
            <person name="Whitman W."/>
        </authorList>
    </citation>
    <scope>NUCLEOTIDE SEQUENCE [LARGE SCALE GENOMIC DNA]</scope>
    <source>
        <strain evidence="2 3">SEMIA 492</strain>
    </source>
</reference>
<sequence>MFIHASAIVAILGEEPGYEEIEKSLAKANGDFYVSPLVKFEATLALARRKAPAPGQKPTPSLLRRAGQAVDAFIEDIGAQEIEISSDIGKAALEASARYGKAVGHKADLNFGDCFAYACAKALNVGLLYKGNDFAFTDIG</sequence>
<dbReference type="EC" id="3.1.-.-" evidence="2"/>
<evidence type="ECO:0000313" key="3">
    <source>
        <dbReference type="Proteomes" id="UP000543836"/>
    </source>
</evidence>
<gene>
    <name evidence="2" type="ORF">GGE60_000004</name>
</gene>
<organism evidence="2 3">
    <name type="scientific">Rhizobium leucaenae</name>
    <dbReference type="NCBI Taxonomy" id="29450"/>
    <lineage>
        <taxon>Bacteria</taxon>
        <taxon>Pseudomonadati</taxon>
        <taxon>Pseudomonadota</taxon>
        <taxon>Alphaproteobacteria</taxon>
        <taxon>Hyphomicrobiales</taxon>
        <taxon>Rhizobiaceae</taxon>
        <taxon>Rhizobium/Agrobacterium group</taxon>
        <taxon>Rhizobium</taxon>
    </lineage>
</organism>
<keyword evidence="2" id="KW-0378">Hydrolase</keyword>
<dbReference type="Gene3D" id="3.40.50.1010">
    <property type="entry name" value="5'-nuclease"/>
    <property type="match status" value="1"/>
</dbReference>
<dbReference type="OrthoDB" id="32625at2"/>
<dbReference type="CDD" id="cd09871">
    <property type="entry name" value="PIN_MtVapC28-VapC30-like"/>
    <property type="match status" value="1"/>
</dbReference>